<evidence type="ECO:0000256" key="1">
    <source>
        <dbReference type="ARBA" id="ARBA00004123"/>
    </source>
</evidence>
<evidence type="ECO:0000313" key="13">
    <source>
        <dbReference type="Proteomes" id="UP001515480"/>
    </source>
</evidence>
<dbReference type="InterPro" id="IPR045075">
    <property type="entry name" value="Syf1-like"/>
</dbReference>
<feature type="compositionally biased region" description="Basic and acidic residues" evidence="8">
    <location>
        <begin position="741"/>
        <end position="750"/>
    </location>
</feature>
<dbReference type="InterPro" id="IPR011990">
    <property type="entry name" value="TPR-like_helical_dom_sf"/>
</dbReference>
<accession>A0AB34ITK0</accession>
<dbReference type="GO" id="GO:0071014">
    <property type="term" value="C:post-mRNA release spliceosomal complex"/>
    <property type="evidence" value="ECO:0007669"/>
    <property type="project" value="TreeGrafter"/>
</dbReference>
<feature type="region of interest" description="Disordered" evidence="8">
    <location>
        <begin position="739"/>
        <end position="767"/>
    </location>
</feature>
<feature type="domain" description="Pre-mRNA-splicing factor Syf1-like N-terminal HAT-repeats" evidence="11">
    <location>
        <begin position="12"/>
        <end position="169"/>
    </location>
</feature>
<dbReference type="Pfam" id="PF23231">
    <property type="entry name" value="HAT_Syf1_CNRKL1_C"/>
    <property type="match status" value="1"/>
</dbReference>
<dbReference type="InterPro" id="IPR055430">
    <property type="entry name" value="HAT_Syf1_CNRKL1_C"/>
</dbReference>
<dbReference type="PANTHER" id="PTHR11246:SF5">
    <property type="entry name" value="PRE-MRNA-SPLICING FACTOR SYF1"/>
    <property type="match status" value="1"/>
</dbReference>
<dbReference type="PANTHER" id="PTHR11246">
    <property type="entry name" value="PRE-MRNA SPLICING FACTOR"/>
    <property type="match status" value="1"/>
</dbReference>
<dbReference type="GO" id="GO:0071007">
    <property type="term" value="C:U2-type catalytic step 2 spliceosome"/>
    <property type="evidence" value="ECO:0007669"/>
    <property type="project" value="TreeGrafter"/>
</dbReference>
<feature type="domain" description="Pre-mRNA-splicing factor SYF1 central HAT repeats" evidence="9">
    <location>
        <begin position="171"/>
        <end position="379"/>
    </location>
</feature>
<dbReference type="InterPro" id="IPR056350">
    <property type="entry name" value="HAT_Syf1_central"/>
</dbReference>
<name>A0AB34ITK0_PRYPA</name>
<evidence type="ECO:0000259" key="11">
    <source>
        <dbReference type="Pfam" id="PF23233"/>
    </source>
</evidence>
<proteinExistence type="inferred from homology"/>
<reference evidence="12 13" key="1">
    <citation type="journal article" date="2024" name="Science">
        <title>Giant polyketide synthase enzymes in the biosynthesis of giant marine polyether toxins.</title>
        <authorList>
            <person name="Fallon T.R."/>
            <person name="Shende V.V."/>
            <person name="Wierzbicki I.H."/>
            <person name="Pendleton A.L."/>
            <person name="Watervoot N.F."/>
            <person name="Auber R.P."/>
            <person name="Gonzalez D.J."/>
            <person name="Wisecaver J.H."/>
            <person name="Moore B.S."/>
        </authorList>
    </citation>
    <scope>NUCLEOTIDE SEQUENCE [LARGE SCALE GENOMIC DNA]</scope>
    <source>
        <strain evidence="12 13">12B1</strain>
    </source>
</reference>
<evidence type="ECO:0008006" key="14">
    <source>
        <dbReference type="Google" id="ProtNLM"/>
    </source>
</evidence>
<dbReference type="Proteomes" id="UP001515480">
    <property type="component" value="Unassembled WGS sequence"/>
</dbReference>
<keyword evidence="7" id="KW-0539">Nucleus</keyword>
<keyword evidence="6" id="KW-0508">mRNA splicing</keyword>
<keyword evidence="13" id="KW-1185">Reference proteome</keyword>
<feature type="domain" description="Pre-mRNA-splicing factor Syf1/CRNKL1-like C-terminal HAT-repeats" evidence="10">
    <location>
        <begin position="381"/>
        <end position="751"/>
    </location>
</feature>
<evidence type="ECO:0000256" key="7">
    <source>
        <dbReference type="ARBA" id="ARBA00023242"/>
    </source>
</evidence>
<dbReference type="Pfam" id="PF23233">
    <property type="entry name" value="HAT_Syf1_CNRKL1_N"/>
    <property type="match status" value="1"/>
</dbReference>
<comment type="similarity">
    <text evidence="2">Belongs to the crooked-neck family.</text>
</comment>
<keyword evidence="4" id="KW-0747">Spliceosome</keyword>
<sequence length="861" mass="99458">MAAAPAEEAEVDLLYEEDILRNAYSLKYWWRYMDAKKRAPPRQRNMIAERALKYLPGSFKIWRAYLQDRRRQVRGRKPGDARIERLNRTYERALVYMHKMPRIWIDYLEFLLTQTTPTATRHAFDRALRALPITQHERIWELYLRFARECPVKETAVRIYRRYLQFEPDGVEEYIEFLLSIERVSEAALKLAELLNREHFASVKGKSRHSLWMELCELVCKHPLQVKGLRVEAILRSGLRTFTDEAGHLWCSLADFFIRQAQFEQARDVYEEAICTVVTVRDFSMIFDAYTQFEESMITAKIEQHGGADEGTLPPDEQLDLDMRLARLERLMERRPELLSSVLLRQNPHNVHEWLKRATLFEGQPAKVIHTFATAVKTVDPSKAMGKPHHLWLEFARFYEKNDSDLRNARTILRKASLVPYKNVDDLAAIWMGWAEMELRGKHYNEALAVLKEACTIPPAAKRTKEAMANGPVQARLHKHTKLWAFYADLQESLSGFDATKATYDTIIELRIVTPQIILNYASFLEEHKHFEDAFQAYEKGVNVFKYPHVLQIWLVYLTKFVQRFGGTKLERARDLFEQALEKCPAAEAHQLYLLYAKLEEEHGLMRNAMSIYQRAVENVSIEKRYDLYNIYIAKAAEFFGVTKTRDIYQAAVESLPNEYSTKMCLRYANLERKLGEVDRARAIYMFGGQDTDPSTHQDYWATWHDFEINHGNEDTFREMLRIKRAVQAQYVQAKVVPPRPGEKREREADDPMAAADAAQLAAGGARRSAATREEAGFIAAPTFQGARQGFIFTTAEFGTGYYRDGEAAEAAEPVEEEIDIDGGDEEEEIAQVEVPAAVFGAAGVEPVGALERFKRARNEA</sequence>
<keyword evidence="3" id="KW-0507">mRNA processing</keyword>
<dbReference type="FunFam" id="1.25.40.10:FF:000023">
    <property type="entry name" value="Pre-mRNA-splicing factor SYF1"/>
    <property type="match status" value="1"/>
</dbReference>
<dbReference type="InterPro" id="IPR003107">
    <property type="entry name" value="HAT"/>
</dbReference>
<comment type="subcellular location">
    <subcellularLocation>
        <location evidence="1">Nucleus</location>
    </subcellularLocation>
</comment>
<evidence type="ECO:0000256" key="3">
    <source>
        <dbReference type="ARBA" id="ARBA00022664"/>
    </source>
</evidence>
<dbReference type="EMBL" id="JBGBPQ010000019">
    <property type="protein sequence ID" value="KAL1504658.1"/>
    <property type="molecule type" value="Genomic_DNA"/>
</dbReference>
<dbReference type="GO" id="GO:0000974">
    <property type="term" value="C:Prp19 complex"/>
    <property type="evidence" value="ECO:0007669"/>
    <property type="project" value="TreeGrafter"/>
</dbReference>
<dbReference type="FunFam" id="1.25.40.10:FF:000137">
    <property type="entry name" value="Pre-mRNA-splicing factor syf1"/>
    <property type="match status" value="1"/>
</dbReference>
<organism evidence="12 13">
    <name type="scientific">Prymnesium parvum</name>
    <name type="common">Toxic golden alga</name>
    <dbReference type="NCBI Taxonomy" id="97485"/>
    <lineage>
        <taxon>Eukaryota</taxon>
        <taxon>Haptista</taxon>
        <taxon>Haptophyta</taxon>
        <taxon>Prymnesiophyceae</taxon>
        <taxon>Prymnesiales</taxon>
        <taxon>Prymnesiaceae</taxon>
        <taxon>Prymnesium</taxon>
    </lineage>
</organism>
<dbReference type="GO" id="GO:0000349">
    <property type="term" value="P:generation of catalytic spliceosome for first transesterification step"/>
    <property type="evidence" value="ECO:0007669"/>
    <property type="project" value="TreeGrafter"/>
</dbReference>
<gene>
    <name evidence="12" type="ORF">AB1Y20_008438</name>
</gene>
<dbReference type="Gene3D" id="1.25.40.10">
    <property type="entry name" value="Tetratricopeptide repeat domain"/>
    <property type="match status" value="4"/>
</dbReference>
<evidence type="ECO:0000256" key="8">
    <source>
        <dbReference type="SAM" id="MobiDB-lite"/>
    </source>
</evidence>
<dbReference type="AlphaFoldDB" id="A0AB34ITK0"/>
<protein>
    <recommendedName>
        <fullName evidence="14">Pre-mRNA-splicing factor SYF1</fullName>
    </recommendedName>
</protein>
<feature type="compositionally biased region" description="Low complexity" evidence="8">
    <location>
        <begin position="752"/>
        <end position="767"/>
    </location>
</feature>
<evidence type="ECO:0000313" key="12">
    <source>
        <dbReference type="EMBL" id="KAL1504658.1"/>
    </source>
</evidence>
<evidence type="ECO:0000259" key="10">
    <source>
        <dbReference type="Pfam" id="PF23231"/>
    </source>
</evidence>
<dbReference type="FunFam" id="1.25.40.10:FF:000182">
    <property type="entry name" value="Pre-mRNA-splicing factor SYF1"/>
    <property type="match status" value="1"/>
</dbReference>
<keyword evidence="5" id="KW-0677">Repeat</keyword>
<evidence type="ECO:0000256" key="6">
    <source>
        <dbReference type="ARBA" id="ARBA00023187"/>
    </source>
</evidence>
<evidence type="ECO:0000259" key="9">
    <source>
        <dbReference type="Pfam" id="PF23220"/>
    </source>
</evidence>
<evidence type="ECO:0000256" key="5">
    <source>
        <dbReference type="ARBA" id="ARBA00022737"/>
    </source>
</evidence>
<evidence type="ECO:0000256" key="4">
    <source>
        <dbReference type="ARBA" id="ARBA00022728"/>
    </source>
</evidence>
<comment type="caution">
    <text evidence="12">The sequence shown here is derived from an EMBL/GenBank/DDBJ whole genome shotgun (WGS) entry which is preliminary data.</text>
</comment>
<dbReference type="SUPFAM" id="SSF48452">
    <property type="entry name" value="TPR-like"/>
    <property type="match status" value="3"/>
</dbReference>
<dbReference type="SMART" id="SM00386">
    <property type="entry name" value="HAT"/>
    <property type="match status" value="13"/>
</dbReference>
<dbReference type="InterPro" id="IPR055433">
    <property type="entry name" value="HAT_Syf1-like_N"/>
</dbReference>
<evidence type="ECO:0000256" key="2">
    <source>
        <dbReference type="ARBA" id="ARBA00008644"/>
    </source>
</evidence>
<dbReference type="Pfam" id="PF23220">
    <property type="entry name" value="HAT_Syf1_M"/>
    <property type="match status" value="1"/>
</dbReference>